<dbReference type="RefSeq" id="XP_060426626.1">
    <property type="nucleotide sequence ID" value="XM_060575504.1"/>
</dbReference>
<protein>
    <submittedName>
        <fullName evidence="1">Uncharacterized protein</fullName>
    </submittedName>
</protein>
<dbReference type="AlphaFoldDB" id="A0AAJ0ESS7"/>
<keyword evidence="2" id="KW-1185">Reference proteome</keyword>
<accession>A0AAJ0ESS7</accession>
<evidence type="ECO:0000313" key="2">
    <source>
        <dbReference type="Proteomes" id="UP001224890"/>
    </source>
</evidence>
<evidence type="ECO:0000313" key="1">
    <source>
        <dbReference type="EMBL" id="KAK1672623.1"/>
    </source>
</evidence>
<dbReference type="Proteomes" id="UP001224890">
    <property type="component" value="Unassembled WGS sequence"/>
</dbReference>
<sequence>MARIGVSAFIIATFIRVNSICLGSRPLRWKVVCGGCLLPSRASIDRVIRLSQGVLYHHLLEVRRETMNTSNELPCLSSDDHLV</sequence>
<proteinExistence type="predicted"/>
<reference evidence="1" key="1">
    <citation type="submission" date="2021-06" db="EMBL/GenBank/DDBJ databases">
        <title>Comparative genomics, transcriptomics and evolutionary studies reveal genomic signatures of adaptation to plant cell wall in hemibiotrophic fungi.</title>
        <authorList>
            <consortium name="DOE Joint Genome Institute"/>
            <person name="Baroncelli R."/>
            <person name="Diaz J.F."/>
            <person name="Benocci T."/>
            <person name="Peng M."/>
            <person name="Battaglia E."/>
            <person name="Haridas S."/>
            <person name="Andreopoulos W."/>
            <person name="Labutti K."/>
            <person name="Pangilinan J."/>
            <person name="Floch G.L."/>
            <person name="Makela M.R."/>
            <person name="Henrissat B."/>
            <person name="Grigoriev I.V."/>
            <person name="Crouch J.A."/>
            <person name="De Vries R.P."/>
            <person name="Sukno S.A."/>
            <person name="Thon M.R."/>
        </authorList>
    </citation>
    <scope>NUCLEOTIDE SEQUENCE</scope>
    <source>
        <strain evidence="1">CBS 193.32</strain>
    </source>
</reference>
<gene>
    <name evidence="1" type="ORF">BDP55DRAFT_672121</name>
</gene>
<organism evidence="1 2">
    <name type="scientific">Colletotrichum godetiae</name>
    <dbReference type="NCBI Taxonomy" id="1209918"/>
    <lineage>
        <taxon>Eukaryota</taxon>
        <taxon>Fungi</taxon>
        <taxon>Dikarya</taxon>
        <taxon>Ascomycota</taxon>
        <taxon>Pezizomycotina</taxon>
        <taxon>Sordariomycetes</taxon>
        <taxon>Hypocreomycetidae</taxon>
        <taxon>Glomerellales</taxon>
        <taxon>Glomerellaceae</taxon>
        <taxon>Colletotrichum</taxon>
        <taxon>Colletotrichum acutatum species complex</taxon>
    </lineage>
</organism>
<name>A0AAJ0ESS7_9PEZI</name>
<dbReference type="GeneID" id="85460030"/>
<comment type="caution">
    <text evidence="1">The sequence shown here is derived from an EMBL/GenBank/DDBJ whole genome shotgun (WGS) entry which is preliminary data.</text>
</comment>
<dbReference type="EMBL" id="JAHMHR010000036">
    <property type="protein sequence ID" value="KAK1672623.1"/>
    <property type="molecule type" value="Genomic_DNA"/>
</dbReference>